<evidence type="ECO:0000313" key="8">
    <source>
        <dbReference type="EMBL" id="PAV74021.1"/>
    </source>
</evidence>
<sequence length="170" mass="19574">MSPLILYFLSLLVVLVSCRPQNMDYRQVMPKDYSDFLDSLTEKDKKDIMTLARNYNIYKDEKDGLLALKIQNPDLGKRAEKLTQDLHNKINSLSSEPKAFALELYAGAKKLLAQSIIGVNVRKEFKEKAVLIRKKYNDLTEDHKGELMKVFPVVSKAMKSEGFRRLIESM</sequence>
<dbReference type="GO" id="GO:0008289">
    <property type="term" value="F:lipid binding"/>
    <property type="evidence" value="ECO:0007669"/>
    <property type="project" value="UniProtKB-KW"/>
</dbReference>
<feature type="signal peptide" evidence="7">
    <location>
        <begin position="1"/>
        <end position="18"/>
    </location>
</feature>
<name>A0A2A2KJ92_9BILA</name>
<evidence type="ECO:0000256" key="3">
    <source>
        <dbReference type="ARBA" id="ARBA00022525"/>
    </source>
</evidence>
<dbReference type="EMBL" id="LIAE01008445">
    <property type="protein sequence ID" value="PAV74021.1"/>
    <property type="molecule type" value="Genomic_DNA"/>
</dbReference>
<accession>A0A2A2KJ92</accession>
<dbReference type="Proteomes" id="UP000218231">
    <property type="component" value="Unassembled WGS sequence"/>
</dbReference>
<evidence type="ECO:0000313" key="9">
    <source>
        <dbReference type="Proteomes" id="UP000218231"/>
    </source>
</evidence>
<keyword evidence="5" id="KW-0175">Coiled coil</keyword>
<dbReference type="OrthoDB" id="5808308at2759"/>
<dbReference type="InterPro" id="IPR008632">
    <property type="entry name" value="Gp-FAR-1"/>
</dbReference>
<comment type="subcellular location">
    <subcellularLocation>
        <location evidence="1">Secreted</location>
    </subcellularLocation>
</comment>
<evidence type="ECO:0000256" key="1">
    <source>
        <dbReference type="ARBA" id="ARBA00004613"/>
    </source>
</evidence>
<dbReference type="Pfam" id="PF05823">
    <property type="entry name" value="Gp-FAR-1"/>
    <property type="match status" value="1"/>
</dbReference>
<keyword evidence="3" id="KW-0964">Secreted</keyword>
<keyword evidence="4 7" id="KW-0732">Signal</keyword>
<evidence type="ECO:0008006" key="10">
    <source>
        <dbReference type="Google" id="ProtNLM"/>
    </source>
</evidence>
<proteinExistence type="inferred from homology"/>
<dbReference type="STRING" id="2018661.A0A2A2KJ92"/>
<protein>
    <recommendedName>
        <fullName evidence="10">Fatty-acid and retinol-binding protein 1</fullName>
    </recommendedName>
</protein>
<dbReference type="AlphaFoldDB" id="A0A2A2KJ92"/>
<organism evidence="8 9">
    <name type="scientific">Diploscapter pachys</name>
    <dbReference type="NCBI Taxonomy" id="2018661"/>
    <lineage>
        <taxon>Eukaryota</taxon>
        <taxon>Metazoa</taxon>
        <taxon>Ecdysozoa</taxon>
        <taxon>Nematoda</taxon>
        <taxon>Chromadorea</taxon>
        <taxon>Rhabditida</taxon>
        <taxon>Rhabditina</taxon>
        <taxon>Rhabditomorpha</taxon>
        <taxon>Rhabditoidea</taxon>
        <taxon>Rhabditidae</taxon>
        <taxon>Diploscapter</taxon>
    </lineage>
</organism>
<reference evidence="8 9" key="1">
    <citation type="journal article" date="2017" name="Curr. Biol.">
        <title>Genome architecture and evolution of a unichromosomal asexual nematode.</title>
        <authorList>
            <person name="Fradin H."/>
            <person name="Zegar C."/>
            <person name="Gutwein M."/>
            <person name="Lucas J."/>
            <person name="Kovtun M."/>
            <person name="Corcoran D."/>
            <person name="Baugh L.R."/>
            <person name="Kiontke K."/>
            <person name="Gunsalus K."/>
            <person name="Fitch D.H."/>
            <person name="Piano F."/>
        </authorList>
    </citation>
    <scope>NUCLEOTIDE SEQUENCE [LARGE SCALE GENOMIC DNA]</scope>
    <source>
        <strain evidence="8">PF1309</strain>
    </source>
</reference>
<comment type="caution">
    <text evidence="8">The sequence shown here is derived from an EMBL/GenBank/DDBJ whole genome shotgun (WGS) entry which is preliminary data.</text>
</comment>
<feature type="chain" id="PRO_5012109918" description="Fatty-acid and retinol-binding protein 1" evidence="7">
    <location>
        <begin position="19"/>
        <end position="170"/>
    </location>
</feature>
<comment type="similarity">
    <text evidence="2">Belongs to the fatty-acid and retinol-binding protein (FARBP) family.</text>
</comment>
<dbReference type="GO" id="GO:0005576">
    <property type="term" value="C:extracellular region"/>
    <property type="evidence" value="ECO:0007669"/>
    <property type="project" value="UniProtKB-SubCell"/>
</dbReference>
<evidence type="ECO:0000256" key="2">
    <source>
        <dbReference type="ARBA" id="ARBA00006648"/>
    </source>
</evidence>
<evidence type="ECO:0000256" key="7">
    <source>
        <dbReference type="SAM" id="SignalP"/>
    </source>
</evidence>
<evidence type="ECO:0000256" key="5">
    <source>
        <dbReference type="ARBA" id="ARBA00023054"/>
    </source>
</evidence>
<evidence type="ECO:0000256" key="4">
    <source>
        <dbReference type="ARBA" id="ARBA00022729"/>
    </source>
</evidence>
<evidence type="ECO:0000256" key="6">
    <source>
        <dbReference type="ARBA" id="ARBA00023121"/>
    </source>
</evidence>
<keyword evidence="9" id="KW-1185">Reference proteome</keyword>
<keyword evidence="6" id="KW-0446">Lipid-binding</keyword>
<gene>
    <name evidence="8" type="ORF">WR25_00487</name>
</gene>
<dbReference type="Gene3D" id="1.20.120.1100">
    <property type="match status" value="1"/>
</dbReference>